<evidence type="ECO:0000313" key="2">
    <source>
        <dbReference type="EMBL" id="CAE7214374.1"/>
    </source>
</evidence>
<dbReference type="InterPro" id="IPR002048">
    <property type="entry name" value="EF_hand_dom"/>
</dbReference>
<accession>A0A812K0S2</accession>
<dbReference type="EMBL" id="CAJNJA010006706">
    <property type="protein sequence ID" value="CAE7214374.1"/>
    <property type="molecule type" value="Genomic_DNA"/>
</dbReference>
<evidence type="ECO:0000313" key="3">
    <source>
        <dbReference type="Proteomes" id="UP000601435"/>
    </source>
</evidence>
<dbReference type="AlphaFoldDB" id="A0A812K0S2"/>
<name>A0A812K0S2_9DINO</name>
<gene>
    <name evidence="2" type="ORF">SNEC2469_LOCUS2379</name>
</gene>
<feature type="domain" description="EF-hand" evidence="1">
    <location>
        <begin position="1"/>
        <end position="30"/>
    </location>
</feature>
<dbReference type="InterPro" id="IPR018247">
    <property type="entry name" value="EF_Hand_1_Ca_BS"/>
</dbReference>
<keyword evidence="3" id="KW-1185">Reference proteome</keyword>
<dbReference type="OrthoDB" id="442124at2759"/>
<protein>
    <recommendedName>
        <fullName evidence="1">EF-hand domain-containing protein</fullName>
    </recommendedName>
</protein>
<dbReference type="GO" id="GO:0005509">
    <property type="term" value="F:calcium ion binding"/>
    <property type="evidence" value="ECO:0007669"/>
    <property type="project" value="InterPro"/>
</dbReference>
<proteinExistence type="predicted"/>
<dbReference type="PROSITE" id="PS50222">
    <property type="entry name" value="EF_HAND_2"/>
    <property type="match status" value="1"/>
</dbReference>
<dbReference type="PROSITE" id="PS00018">
    <property type="entry name" value="EF_HAND_1"/>
    <property type="match status" value="1"/>
</dbReference>
<comment type="caution">
    <text evidence="2">The sequence shown here is derived from an EMBL/GenBank/DDBJ whole genome shotgun (WGS) entry which is preliminary data.</text>
</comment>
<sequence>MDLFKAHDLNGDGFLQEMELITLNERIAMLHHGKGAFELQEVRDTYSRLFRTKLDPQGRPVPFEIFRRLAVGLRKFGGSLLEDMRHEKFQVSGLLHVWSCLLWVLGVRMFPKPRFGSFCGEVCGPCAFQ</sequence>
<reference evidence="2" key="1">
    <citation type="submission" date="2021-02" db="EMBL/GenBank/DDBJ databases">
        <authorList>
            <person name="Dougan E. K."/>
            <person name="Rhodes N."/>
            <person name="Thang M."/>
            <person name="Chan C."/>
        </authorList>
    </citation>
    <scope>NUCLEOTIDE SEQUENCE</scope>
</reference>
<organism evidence="2 3">
    <name type="scientific">Symbiodinium necroappetens</name>
    <dbReference type="NCBI Taxonomy" id="1628268"/>
    <lineage>
        <taxon>Eukaryota</taxon>
        <taxon>Sar</taxon>
        <taxon>Alveolata</taxon>
        <taxon>Dinophyceae</taxon>
        <taxon>Suessiales</taxon>
        <taxon>Symbiodiniaceae</taxon>
        <taxon>Symbiodinium</taxon>
    </lineage>
</organism>
<dbReference type="Proteomes" id="UP000601435">
    <property type="component" value="Unassembled WGS sequence"/>
</dbReference>
<evidence type="ECO:0000259" key="1">
    <source>
        <dbReference type="PROSITE" id="PS50222"/>
    </source>
</evidence>